<dbReference type="Gene3D" id="6.10.140.1830">
    <property type="match status" value="2"/>
</dbReference>
<proteinExistence type="predicted"/>
<dbReference type="InterPro" id="IPR020806">
    <property type="entry name" value="PKS_PP-bd"/>
</dbReference>
<dbReference type="Pfam" id="PF22621">
    <property type="entry name" value="CurL-like_PKS_C"/>
    <property type="match status" value="1"/>
</dbReference>
<dbReference type="Proteomes" id="UP000664781">
    <property type="component" value="Unassembled WGS sequence"/>
</dbReference>
<dbReference type="PROSITE" id="PS52019">
    <property type="entry name" value="PKS_MFAS_DH"/>
    <property type="match status" value="1"/>
</dbReference>
<comment type="caution">
    <text evidence="14">The sequence shown here is derived from an EMBL/GenBank/DDBJ whole genome shotgun (WGS) entry which is preliminary data.</text>
</comment>
<feature type="region of interest" description="Disordered" evidence="10">
    <location>
        <begin position="467"/>
        <end position="493"/>
    </location>
</feature>
<dbReference type="InterPro" id="IPR036736">
    <property type="entry name" value="ACP-like_sf"/>
</dbReference>
<dbReference type="InterPro" id="IPR055123">
    <property type="entry name" value="SpnB-like_Rossmann"/>
</dbReference>
<dbReference type="FunFam" id="3.40.366.10:FF:000002">
    <property type="entry name" value="Probable polyketide synthase 2"/>
    <property type="match status" value="3"/>
</dbReference>
<dbReference type="Gene3D" id="3.40.50.720">
    <property type="entry name" value="NAD(P)-binding Rossmann-like Domain"/>
    <property type="match status" value="3"/>
</dbReference>
<evidence type="ECO:0000259" key="11">
    <source>
        <dbReference type="PROSITE" id="PS50075"/>
    </source>
</evidence>
<dbReference type="InterPro" id="IPR016039">
    <property type="entry name" value="Thiolase-like"/>
</dbReference>
<dbReference type="CDD" id="cd08952">
    <property type="entry name" value="KR_1_SDR_x"/>
    <property type="match status" value="2"/>
</dbReference>
<dbReference type="Gene3D" id="3.10.129.110">
    <property type="entry name" value="Polyketide synthase dehydratase"/>
    <property type="match status" value="1"/>
</dbReference>
<dbReference type="SMART" id="SM00827">
    <property type="entry name" value="PKS_AT"/>
    <property type="match status" value="3"/>
</dbReference>
<evidence type="ECO:0000256" key="3">
    <source>
        <dbReference type="ARBA" id="ARBA00022450"/>
    </source>
</evidence>
<keyword evidence="4" id="KW-0597">Phosphoprotein</keyword>
<dbReference type="SUPFAM" id="SSF101173">
    <property type="entry name" value="Docking domain B of the erythromycin polyketide synthase (DEBS)"/>
    <property type="match status" value="1"/>
</dbReference>
<keyword evidence="5" id="KW-0808">Transferase</keyword>
<dbReference type="InterPro" id="IPR015083">
    <property type="entry name" value="NorB/c/GfsB-D-like_docking"/>
</dbReference>
<dbReference type="Pfam" id="PF08659">
    <property type="entry name" value="KR"/>
    <property type="match status" value="3"/>
</dbReference>
<dbReference type="InterPro" id="IPR018201">
    <property type="entry name" value="Ketoacyl_synth_AS"/>
</dbReference>
<evidence type="ECO:0000256" key="6">
    <source>
        <dbReference type="ARBA" id="ARBA00023194"/>
    </source>
</evidence>
<evidence type="ECO:0000256" key="5">
    <source>
        <dbReference type="ARBA" id="ARBA00022679"/>
    </source>
</evidence>
<dbReference type="Pfam" id="PF00109">
    <property type="entry name" value="ketoacyl-synt"/>
    <property type="match status" value="3"/>
</dbReference>
<dbReference type="PROSITE" id="PS00606">
    <property type="entry name" value="KS3_1"/>
    <property type="match status" value="3"/>
</dbReference>
<dbReference type="InterPro" id="IPR049900">
    <property type="entry name" value="PKS_mFAS_DH"/>
</dbReference>
<dbReference type="InterPro" id="IPR006162">
    <property type="entry name" value="Ppantetheine_attach_site"/>
</dbReference>
<dbReference type="Gene3D" id="3.30.70.3290">
    <property type="match status" value="3"/>
</dbReference>
<dbReference type="Gene3D" id="3.40.366.10">
    <property type="entry name" value="Malonyl-Coenzyme A Acyl Carrier Protein, domain 2"/>
    <property type="match status" value="3"/>
</dbReference>
<dbReference type="SMART" id="SM00822">
    <property type="entry name" value="PKS_KR"/>
    <property type="match status" value="3"/>
</dbReference>
<feature type="region of interest" description="N-terminal hotdog fold" evidence="9">
    <location>
        <begin position="955"/>
        <end position="1082"/>
    </location>
</feature>
<evidence type="ECO:0000259" key="13">
    <source>
        <dbReference type="PROSITE" id="PS52019"/>
    </source>
</evidence>
<dbReference type="GO" id="GO:0004312">
    <property type="term" value="F:fatty acid synthase activity"/>
    <property type="evidence" value="ECO:0007669"/>
    <property type="project" value="TreeGrafter"/>
</dbReference>
<reference evidence="14" key="1">
    <citation type="submission" date="2021-03" db="EMBL/GenBank/DDBJ databases">
        <title>Streptomyces strains.</title>
        <authorList>
            <person name="Lund M.B."/>
            <person name="Toerring T."/>
        </authorList>
    </citation>
    <scope>NUCLEOTIDE SEQUENCE</scope>
    <source>
        <strain evidence="14">JCM 4242</strain>
    </source>
</reference>
<dbReference type="PROSITE" id="PS50075">
    <property type="entry name" value="CARRIER"/>
    <property type="match status" value="3"/>
</dbReference>
<feature type="domain" description="Ketosynthase family 3 (KS3)" evidence="12">
    <location>
        <begin position="1837"/>
        <end position="2266"/>
    </location>
</feature>
<dbReference type="CDD" id="cd00833">
    <property type="entry name" value="PKS"/>
    <property type="match status" value="3"/>
</dbReference>
<evidence type="ECO:0000256" key="9">
    <source>
        <dbReference type="PROSITE-ProRule" id="PRU01363"/>
    </source>
</evidence>
<keyword evidence="3" id="KW-0596">Phosphopantetheine</keyword>
<feature type="domain" description="PKS/mFAS DH" evidence="13">
    <location>
        <begin position="955"/>
        <end position="1240"/>
    </location>
</feature>
<feature type="region of interest" description="Disordered" evidence="10">
    <location>
        <begin position="3807"/>
        <end position="3826"/>
    </location>
</feature>
<feature type="domain" description="Ketosynthase family 3 (KS3)" evidence="12">
    <location>
        <begin position="3378"/>
        <end position="3805"/>
    </location>
</feature>
<name>A0A939FU25_9ACTN</name>
<dbReference type="Pfam" id="PF02801">
    <property type="entry name" value="Ketoacyl-synt_C"/>
    <property type="match status" value="3"/>
</dbReference>
<evidence type="ECO:0000313" key="15">
    <source>
        <dbReference type="Proteomes" id="UP000664781"/>
    </source>
</evidence>
<dbReference type="InterPro" id="IPR049551">
    <property type="entry name" value="PKS_DH_C"/>
</dbReference>
<dbReference type="InterPro" id="IPR032821">
    <property type="entry name" value="PKS_assoc"/>
</dbReference>
<dbReference type="Pfam" id="PF18369">
    <property type="entry name" value="PKS_DE"/>
    <property type="match status" value="2"/>
</dbReference>
<comment type="pathway">
    <text evidence="2">Antibiotic biosynthesis.</text>
</comment>
<dbReference type="InterPro" id="IPR036291">
    <property type="entry name" value="NAD(P)-bd_dom_sf"/>
</dbReference>
<dbReference type="InterPro" id="IPR057326">
    <property type="entry name" value="KR_dom"/>
</dbReference>
<dbReference type="SMART" id="SM00826">
    <property type="entry name" value="PKS_DH"/>
    <property type="match status" value="1"/>
</dbReference>
<evidence type="ECO:0000259" key="12">
    <source>
        <dbReference type="PROSITE" id="PS52004"/>
    </source>
</evidence>
<feature type="region of interest" description="C-terminal hotdog fold" evidence="9">
    <location>
        <begin position="1097"/>
        <end position="1240"/>
    </location>
</feature>
<gene>
    <name evidence="14" type="ORF">J1792_25675</name>
</gene>
<dbReference type="SUPFAM" id="SSF55048">
    <property type="entry name" value="Probable ACP-binding domain of malonyl-CoA ACP transacylase"/>
    <property type="match status" value="3"/>
</dbReference>
<dbReference type="InterPro" id="IPR016036">
    <property type="entry name" value="Malonyl_transacylase_ACP-bd"/>
</dbReference>
<dbReference type="PANTHER" id="PTHR43775">
    <property type="entry name" value="FATTY ACID SYNTHASE"/>
    <property type="match status" value="1"/>
</dbReference>
<dbReference type="SUPFAM" id="SSF51735">
    <property type="entry name" value="NAD(P)-binding Rossmann-fold domains"/>
    <property type="match status" value="6"/>
</dbReference>
<dbReference type="Pfam" id="PF21089">
    <property type="entry name" value="PKS_DH_N"/>
    <property type="match status" value="1"/>
</dbReference>
<evidence type="ECO:0000256" key="4">
    <source>
        <dbReference type="ARBA" id="ARBA00022553"/>
    </source>
</evidence>
<organism evidence="14 15">
    <name type="scientific">Streptomyces triculaminicus</name>
    <dbReference type="NCBI Taxonomy" id="2816232"/>
    <lineage>
        <taxon>Bacteria</taxon>
        <taxon>Bacillati</taxon>
        <taxon>Actinomycetota</taxon>
        <taxon>Actinomycetes</taxon>
        <taxon>Kitasatosporales</taxon>
        <taxon>Streptomycetaceae</taxon>
        <taxon>Streptomyces</taxon>
    </lineage>
</organism>
<comment type="cofactor">
    <cofactor evidence="1">
        <name>pantetheine 4'-phosphate</name>
        <dbReference type="ChEBI" id="CHEBI:47942"/>
    </cofactor>
</comment>
<feature type="domain" description="Ketosynthase family 3 (KS3)" evidence="12">
    <location>
        <begin position="34"/>
        <end position="460"/>
    </location>
</feature>
<dbReference type="SMART" id="SM01294">
    <property type="entry name" value="PKS_PP_betabranch"/>
    <property type="match status" value="3"/>
</dbReference>
<dbReference type="CDD" id="cd08956">
    <property type="entry name" value="KR_3_FAS_SDR_x"/>
    <property type="match status" value="1"/>
</dbReference>
<dbReference type="InterPro" id="IPR050091">
    <property type="entry name" value="PKS_NRPS_Biosynth_Enz"/>
</dbReference>
<evidence type="ECO:0000256" key="8">
    <source>
        <dbReference type="ARBA" id="ARBA00023315"/>
    </source>
</evidence>
<dbReference type="InterPro" id="IPR042104">
    <property type="entry name" value="PKS_dehydratase_sf"/>
</dbReference>
<dbReference type="Pfam" id="PF00698">
    <property type="entry name" value="Acyl_transf_1"/>
    <property type="match status" value="3"/>
</dbReference>
<dbReference type="SUPFAM" id="SSF47336">
    <property type="entry name" value="ACP-like"/>
    <property type="match status" value="3"/>
</dbReference>
<feature type="domain" description="Carrier" evidence="11">
    <location>
        <begin position="1734"/>
        <end position="1812"/>
    </location>
</feature>
<keyword evidence="7" id="KW-0511">Multifunctional enzyme</keyword>
<keyword evidence="6" id="KW-0045">Antibiotic biosynthesis</keyword>
<dbReference type="NCBIfam" id="NF045894">
    <property type="entry name" value="PKS_plus_SDR"/>
    <property type="match status" value="2"/>
</dbReference>
<dbReference type="Gene3D" id="3.40.47.10">
    <property type="match status" value="3"/>
</dbReference>
<dbReference type="GO" id="GO:0006633">
    <property type="term" value="P:fatty acid biosynthetic process"/>
    <property type="evidence" value="ECO:0007669"/>
    <property type="project" value="InterPro"/>
</dbReference>
<dbReference type="InterPro" id="IPR041618">
    <property type="entry name" value="PKS_DE"/>
</dbReference>
<sequence>MTTDANKLRDYLKRATVDLRHARQRLREVESKNHEPIAVVGMSCRFPGGVSSPEELWSLVTEGRDAISAFPSDRGWDLEALYDPDPETPGTTYARGGGFLHDAGDFDAAFFGIGPREALAMDPQQRLLLEASWEAVERAEIDPASLRGSRTGVFAGVMYHDYVSRLPGIPEGIEGYVSTGNSGSVVSGRIAYTLGLEGPAVTIDTACSSSLVALHLAVQALRQGECELALAGGVTVMAGPTTFVEFSRQRGLSPDGRCRAFSSSADGTGWSEGVGVLLVERLSDARRNGHPVLAVVRGSAVNQDGASNGLTAPNGPSQQRVIHQALANARLSPSDIDAVEAHGTGTALGDPIEADALLAAYGQERPADRPLWLGSVKSNLGHTQAAAGVAGVIKMVQALRNGVLPRTLHVDEPTPHVDWSAGAVSLLTRQTAWPETGRPRRAGVSAFGVSGTNAHVLIEQAEETAQAEQIESTEQIEESTPAEARVDSPGEEAAGTPLPLIPWALSGKGEAALTAQAARLSSYLAAHPGLDAADIARSLATTRTAFAHRAVLLAADRAGLEASLATLAAGEPDPATVVRGTAEHARQVAFVFPGQGSQWPGMALGLLDSSPVFRERIQQCADALAPHVDWSLEDVLRAAPGAPGLDRVDVVQPVLWAVMVSLAELWRSYGVRPAAVAGHSQGEIAAACVVGALSLEDAAKVVALRSQALTALSGRGGMMSVGLPLDRLSPRMEPWGDRLSVAAVNSPTSIVLSGDPDALAELRDTLAADDIRARVIAVDYASHSAQVESVRERVLVALADISPRSSDVPFYSTVTGQPLDTARLDAEYWYRSLRQTVYFEQATRALVADGHSALVEVSAHPVLTMGMQETLDDMGATAVALGTLRRDEGGPGRFLRSAAEAHTHGVALDWHTLLGGTGARTVPLPTYAFRHQRYWLDAPHPAGDATGLGLGPADHPLLGAVVTLADSDGLLLTGRLSTHTHPWLADHVVMGNVLLPGTAFVELALRAGDHAGCDRLEELTLQAPLLLPEHGAGVVVQVSVGQADDSGRRTFGIYSRPDDAAADDDGWTCHGTGALATGGPAETDAAEDLTAWPPAGAGTTAVDLDGFYDLLAERSFGYGPAFQGLRAAWRHGDEVYAEVALPTAAPDARTDAARFGLHPALLDAALHAVGFGPLGDTDGGRLAFSWENVRLHATGASELRVRISPAGPGAVSVTAADATGRAVASVGTLSFRTVDEEQLRSPRADHHDALYRVDWTPLPLPVNSRTPGGRWAVLGDDVPEALRALRPGLLPALPVPADEPVPDVVVAAVPSADGGDPEAVRALARETLGLVRSWLADERCAASRLVLLTRGAVAADDGDDALAGLAHAPVWGLVRSAQSEHADRLVLADLDDDADSHALLPAALATGEPQFALRAGRMSVPRLARVPAAGHAPQAQDQALEQAPARAFDPHGTVLITGGTGALGRLVAEHFVTTHGIRHIVLTSRRGPATEGADELREHLTTALGAETVTIAACDAADREALAGLLAGIPAEHPLTAVVHAAAVVAGGLVASLAPDELDQVLRPKVDAALNLHELTRDMDHLAAFVLFSSFAGTLGGAGQAAYAAGNAFLDALAEHRKASGLPASSLAWGVWDERGEQTRLGTSDLRRMTRAGLIPLTADEGLRLLDLARALEDPVLAPVRLDPAAMRRHTAGGTVPALLRGLVRTPLRRAAEAAAADETPQEARRLAGLPPAERRKALLKLVRTQVAGVLGHAEPAAVDPGRAFRELGFDSLAAMELRNRLGTAVGTRLPATVVFDHPTPAALAAHLSDQVTGGAGRVTLVTEAPPATLGRPAGHDEPIAIVGMSCRFPGDVRSPEDLWDLVASGGDAITGFPAGRGWDLDALYHADPDAPGTVYTREGGFLHDAGDFDPDFFGISPREALAMDPQQRLLLEVTWEAFERAGIDPATLRGSRTGVFAGTNGQDYAVGLTAGAAEGMEGHLLTANSASVVSGRLSYTFGLEGPAVTVDTACSSSLVALHLAMQALRQGECELALAGGVTVMSTPGALIGFSRQRGLSQDGRCRAFSAAADGTGLAEGVGMLLVERLSDARRNGHQVLAVVRGSAVNQDGASNGLTAPNGPAQQRVIRQALASAGLTAADVDAVEAHGTGTMLGDPIEAQALLEAYGHGRSSGRPLWLGTVKSNLGHTQAAAGVAGIIKMVQAMRHGVLPKTLHVDEPSPHVDWSAGEVRLLTEPVEWAVDGDGRPRRAGVSSFGVSGTNAHVIVEQAPEETRADDARDDRGAGGGVAVPWLVSGKDAEGLRGQAERLLSFVEADPGLDVVDVALSLATTRGALPYRGFAVGSDREELVRGLEALAARGDAGGDGARDGKAGLLFSGQGSQRVGMGRELHATFPVFAEAFDAVCGELDAHLERPLREVVFGDDGELLNQTGFTQPALFAVEVALFRLLESWGVRPDFLTGHSIGELAAAHVAGVLSLADAAALVAARGRLMQALPAGGVMVAVQASEDEVLPLLAGYEDQAGIAAVNGPQAVVLSGAEAAVTEIVGKLAAQGRKTKALSVSHAFHSPLMDPMLADFRTVAEGVTFAAPAIPIVSTLTGRLVTGDELRDPEYWVRHVRHAVRFADAVEALAAEGVTAFLEVGPGGVLAALVQDIVDEPSVTAVPALRTDRPEDVAVTTAVARLHVHGTAIDWSAVFAGRGARRVDLPTYAFRHQPYWLLPSSGEPAVLAGDAQDPSERSFWESVERQDLAALTEELAVDEAAPLSSVLPALSDWRRRQRKQSAVDSLRYRVTWKPLTALREAAGPRGTWLLVTTDEEESPAADAVERVLSAHGADVMRLTVGADDDRSELAERIRWAAPEHVLSLLGRAEDPHPLHTSLPLGLALTTVLVQALGEAGVDAPLWCATSGAVSVGRSDAARSPYQGMVWGLGRAAALEHAQRWGGLVDLPEVLDERSARRLAAVLGGAAGDEDQLAVRPSGVFVRRLTRAPFGAVPAERAWRPRGTMLITGGTGALGAHVARHLARAGAGHLVLTGRRGPEAPGAEELAADLRDLGARVTLVACDAADRKAVAALLRTLEEDEEPLTAVVHAAGMPQFSPLADTRLADLADVVSAKVAGATHLDELLGDRPLDAFVLFSSVAGVWGSGNQAAYSAANAFLDGLAERRRARGLAGTAVAWGPWADGGMAGDEEARSHLRRRGLPAMSPETATAALQRALDLDETAVVVADVLWERFAPAFTVARPSPLFGDLPEVREALAGTPDAATTTSALGERLAGLAPAERDRVLLDLVRTEAAMALGHAGPEAVAPERAFKDLGFDSLTGVELRNRLNAATGLRLPTTLVFDHPSAAHLAAFLSTEVSGRATRTGEAEAEAVAARSAADEPIAIVAMSCRFPGGVRSPEELWRLLADDVDAVSAFPADRGWDLEALYDPDPERPGTTYVDEGGFLHDAGHFDPRFFGISPREALAMDPQQRLLLETAWEALERARLAPATIKGSRTGVFIGSGYQGYGAGLGELPEGVEGHLLTGSSGSVMSGRIAYTFGLEGPAVTVDTACSSSLVALHLATQALRQGECEMALVGGATVMAGPNAFVEFSRQRGLAADGRCKPFAAAADGTGWGEGVGMLLVERLSDARRNGHPVLAVVRGSAVNQDGASNGLTAPNGPAQQRVIRQALANAGLTAADIDTVEAHGTGTALGDPIEAQALLATYGQERPEDRPLWLGSMKSNIGHTQAASGVASVIKTVLALHHGLLPRTLHVDEPTPHVDWSAGAVRLLSEPVEWTATDGQPRRAAVSSFGVSGTNAHTIIEEAPVEEPAPTEAEAQADAGDSERCTAWTVSGKDEAALREQARNLLAHVADRRPHDVALSLAVSRTAMEHRAVVVGQDGATLLAGLDALARGESSPDLVRGVAVASTTRTAFLFSGQGSQRLGMGRVLYAAFPVFADAFDEVCAHMDAHLERPLRDVVFGDDGELLDQTGFTQPALFAVEVALFRLVESWGVRPDFLAGHSVGELAAAHVAGVLSLADAAVLVAARGRLMQALPVGGLMLAVEASEAEVLPLLEGREDALGIAAVNGPSSVVVSGAEDDVIEVGGLLAADGRRTKRLSVSHAFHSPLMDPMLAAFRKVAESVTYSAPVVPFVSALTGRLVTADELSDPEYWVRHVRQTVRFSDAVRALDVAGATVFLEVGPGGVLTAMAQQNVETAEAVAALRADRPEGLSVTTALARLHVLGVPVDWSTVFAGTGARFVDLPTYPFQRQHYWLENTRPTQAVATGQSGAPGDAAEAEFWETVENGRHGALAERLGVDAEASADSVFAALSAWRRESRTRSTLDGWRYQPVWKPLTELASGAVLPGTWLVVAPDSASEEARDVVRVLGDRGADALAPVVVGGPGGGREAVAELLREAVPGGTALVGVVSLLALAEGTHPDHDGLPASLAATMALVQALGDLDMAAPLWCVTRGAVSTGRSNPVENPLQGLVWGMGRAAALEVPQRWGGLIDLPGVPDERALNRLVDVLADADADAHTEIGAAEDQLAVRGSGVLVRRLARAPRGTAAAAGGGWRPRGTVLITGGTGSLGGHAARWLARNGAERLVLTSRRGEAAEGAAELRAELEGLGAEVAVVACDVADRSAVAGLLGSLEETGPGLTAVVHAAGLPQFATIMDTGTAELAAVLSAKVAGAVHLDELLGDRPLDAFVLFSSVSGVWGSGSQAAYSAANAFLDSLAQRRRARGLAATAVAWGPWAEGGMAADGGAEEHLRRRGLPSLPPELAVGALQNAMDRGDTAVVVADVDWSRFAPSFTIGRPSPLLGDLPEVRTALASGAGRDDEAPGDGVLELTRRLAGLARDDRREALLELVRAEAAAVLGYTGAAGAAAVEPDRAFRELGFDSLTAVELRNRLGTVTGLKLPMTMVFDYPTPLALTEQLLADLLVENGGDGSGAGGSDDERVRQALAALPLARLREAGLLDALLRLAADSNPADPALAPAPAAGTDADEATRSIESMDVDNLIELALGDGEL</sequence>
<feature type="compositionally biased region" description="Low complexity" evidence="10">
    <location>
        <begin position="3809"/>
        <end position="3822"/>
    </location>
</feature>
<dbReference type="SUPFAM" id="SSF53901">
    <property type="entry name" value="Thiolase-like"/>
    <property type="match status" value="3"/>
</dbReference>
<evidence type="ECO:0000313" key="14">
    <source>
        <dbReference type="EMBL" id="MBO0656035.1"/>
    </source>
</evidence>
<dbReference type="FunFam" id="3.40.47.10:FF:000019">
    <property type="entry name" value="Polyketide synthase type I"/>
    <property type="match status" value="3"/>
</dbReference>
<evidence type="ECO:0000256" key="10">
    <source>
        <dbReference type="SAM" id="MobiDB-lite"/>
    </source>
</evidence>
<dbReference type="InterPro" id="IPR020807">
    <property type="entry name" value="PKS_DH"/>
</dbReference>
<feature type="active site" description="Proton donor; for dehydratase activity" evidence="9">
    <location>
        <position position="1163"/>
    </location>
</feature>
<evidence type="ECO:0000256" key="2">
    <source>
        <dbReference type="ARBA" id="ARBA00004792"/>
    </source>
</evidence>
<evidence type="ECO:0000256" key="7">
    <source>
        <dbReference type="ARBA" id="ARBA00023268"/>
    </source>
</evidence>
<dbReference type="InterPro" id="IPR001227">
    <property type="entry name" value="Ac_transferase_dom_sf"/>
</dbReference>
<dbReference type="GO" id="GO:0033068">
    <property type="term" value="P:macrolide biosynthetic process"/>
    <property type="evidence" value="ECO:0007669"/>
    <property type="project" value="UniProtKB-ARBA"/>
</dbReference>
<dbReference type="InterPro" id="IPR020841">
    <property type="entry name" value="PKS_Beta-ketoAc_synthase_dom"/>
</dbReference>
<evidence type="ECO:0000256" key="1">
    <source>
        <dbReference type="ARBA" id="ARBA00001957"/>
    </source>
</evidence>
<dbReference type="PANTHER" id="PTHR43775:SF51">
    <property type="entry name" value="INACTIVE PHENOLPHTHIOCEROL SYNTHESIS POLYKETIDE SYNTHASE TYPE I PKS1-RELATED"/>
    <property type="match status" value="1"/>
</dbReference>
<dbReference type="Pfam" id="PF08990">
    <property type="entry name" value="Docking"/>
    <property type="match status" value="1"/>
</dbReference>
<dbReference type="GO" id="GO:0004315">
    <property type="term" value="F:3-oxoacyl-[acyl-carrier-protein] synthase activity"/>
    <property type="evidence" value="ECO:0007669"/>
    <property type="project" value="InterPro"/>
</dbReference>
<dbReference type="InterPro" id="IPR014030">
    <property type="entry name" value="Ketoacyl_synth_N"/>
</dbReference>
<dbReference type="InterPro" id="IPR036299">
    <property type="entry name" value="Polyketide_synth_docking_sf"/>
</dbReference>
<feature type="domain" description="Carrier" evidence="11">
    <location>
        <begin position="3281"/>
        <end position="3356"/>
    </location>
</feature>
<accession>A0A939FU25</accession>
<feature type="active site" description="Proton acceptor; for dehydratase activity" evidence="9">
    <location>
        <position position="987"/>
    </location>
</feature>
<dbReference type="FunFam" id="1.10.1200.10:FF:000007">
    <property type="entry name" value="Probable polyketide synthase pks17"/>
    <property type="match status" value="3"/>
</dbReference>
<protein>
    <submittedName>
        <fullName evidence="14">SDR family NAD(P)-dependent oxidoreductase</fullName>
    </submittedName>
</protein>
<dbReference type="GO" id="GO:0031177">
    <property type="term" value="F:phosphopantetheine binding"/>
    <property type="evidence" value="ECO:0007669"/>
    <property type="project" value="InterPro"/>
</dbReference>
<dbReference type="Pfam" id="PF16197">
    <property type="entry name" value="KAsynt_C_assoc"/>
    <property type="match status" value="2"/>
</dbReference>
<dbReference type="SMART" id="SM00825">
    <property type="entry name" value="PKS_KS"/>
    <property type="match status" value="3"/>
</dbReference>
<dbReference type="SMART" id="SM00823">
    <property type="entry name" value="PKS_PP"/>
    <property type="match status" value="3"/>
</dbReference>
<dbReference type="Pfam" id="PF22953">
    <property type="entry name" value="SpnB_Rossmann"/>
    <property type="match status" value="1"/>
</dbReference>
<dbReference type="InterPro" id="IPR009081">
    <property type="entry name" value="PP-bd_ACP"/>
</dbReference>
<keyword evidence="8" id="KW-0012">Acyltransferase</keyword>
<dbReference type="Gene3D" id="1.10.1200.10">
    <property type="entry name" value="ACP-like"/>
    <property type="match status" value="3"/>
</dbReference>
<dbReference type="Pfam" id="PF00550">
    <property type="entry name" value="PP-binding"/>
    <property type="match status" value="3"/>
</dbReference>
<keyword evidence="15" id="KW-1185">Reference proteome</keyword>
<dbReference type="InterPro" id="IPR013968">
    <property type="entry name" value="PKS_KR"/>
</dbReference>
<feature type="domain" description="Carrier" evidence="11">
    <location>
        <begin position="4845"/>
        <end position="4923"/>
    </location>
</feature>
<dbReference type="InterPro" id="IPR016035">
    <property type="entry name" value="Acyl_Trfase/lysoPLipase"/>
</dbReference>
<dbReference type="EMBL" id="JAFMOF010000004">
    <property type="protein sequence ID" value="MBO0656035.1"/>
    <property type="molecule type" value="Genomic_DNA"/>
</dbReference>
<dbReference type="InterPro" id="IPR014043">
    <property type="entry name" value="Acyl_transferase_dom"/>
</dbReference>
<dbReference type="Pfam" id="PF14765">
    <property type="entry name" value="PS-DH"/>
    <property type="match status" value="1"/>
</dbReference>
<dbReference type="InterPro" id="IPR049552">
    <property type="entry name" value="PKS_DH_N"/>
</dbReference>
<dbReference type="SUPFAM" id="SSF52151">
    <property type="entry name" value="FabD/lysophospholipase-like"/>
    <property type="match status" value="3"/>
</dbReference>
<dbReference type="PROSITE" id="PS52004">
    <property type="entry name" value="KS3_2"/>
    <property type="match status" value="3"/>
</dbReference>
<dbReference type="PROSITE" id="PS00012">
    <property type="entry name" value="PHOSPHOPANTETHEINE"/>
    <property type="match status" value="3"/>
</dbReference>
<dbReference type="InterPro" id="IPR014031">
    <property type="entry name" value="Ketoacyl_synth_C"/>
</dbReference>